<feature type="compositionally biased region" description="Pro residues" evidence="1">
    <location>
        <begin position="363"/>
        <end position="376"/>
    </location>
</feature>
<gene>
    <name evidence="5" type="ORF">BU204_03550</name>
</gene>
<comment type="caution">
    <text evidence="5">The sequence shown here is derived from an EMBL/GenBank/DDBJ whole genome shotgun (WGS) entry which is preliminary data.</text>
</comment>
<reference evidence="5 6" key="1">
    <citation type="submission" date="2016-12" db="EMBL/GenBank/DDBJ databases">
        <title>The draft genome sequence of Actinophytocola sp. 11-183.</title>
        <authorList>
            <person name="Wang W."/>
            <person name="Yuan L."/>
        </authorList>
    </citation>
    <scope>NUCLEOTIDE SEQUENCE [LARGE SCALE GENOMIC DNA]</scope>
    <source>
        <strain evidence="5 6">11-183</strain>
    </source>
</reference>
<evidence type="ECO:0000313" key="5">
    <source>
        <dbReference type="EMBL" id="OLF18946.1"/>
    </source>
</evidence>
<organism evidence="5 6">
    <name type="scientific">Actinophytocola xanthii</name>
    <dbReference type="NCBI Taxonomy" id="1912961"/>
    <lineage>
        <taxon>Bacteria</taxon>
        <taxon>Bacillati</taxon>
        <taxon>Actinomycetota</taxon>
        <taxon>Actinomycetes</taxon>
        <taxon>Pseudonocardiales</taxon>
        <taxon>Pseudonocardiaceae</taxon>
    </lineage>
</organism>
<dbReference type="NCBIfam" id="TIGR00996">
    <property type="entry name" value="Mtu_fam_mce"/>
    <property type="match status" value="1"/>
</dbReference>
<dbReference type="Proteomes" id="UP000185596">
    <property type="component" value="Unassembled WGS sequence"/>
</dbReference>
<dbReference type="Pfam" id="PF02470">
    <property type="entry name" value="MlaD"/>
    <property type="match status" value="1"/>
</dbReference>
<feature type="compositionally biased region" description="Pro residues" evidence="1">
    <location>
        <begin position="340"/>
        <end position="354"/>
    </location>
</feature>
<keyword evidence="2" id="KW-0732">Signal</keyword>
<evidence type="ECO:0000259" key="4">
    <source>
        <dbReference type="Pfam" id="PF11887"/>
    </source>
</evidence>
<protein>
    <submittedName>
        <fullName evidence="5">ABC transporter substrate-binding protein</fullName>
    </submittedName>
</protein>
<dbReference type="PANTHER" id="PTHR33371">
    <property type="entry name" value="INTERMEMBRANE PHOSPHOLIPID TRANSPORT SYSTEM BINDING PROTEIN MLAD-RELATED"/>
    <property type="match status" value="1"/>
</dbReference>
<dbReference type="OrthoDB" id="9774928at2"/>
<dbReference type="EMBL" id="MSIE01000004">
    <property type="protein sequence ID" value="OLF18946.1"/>
    <property type="molecule type" value="Genomic_DNA"/>
</dbReference>
<dbReference type="PROSITE" id="PS51257">
    <property type="entry name" value="PROKAR_LIPOPROTEIN"/>
    <property type="match status" value="1"/>
</dbReference>
<evidence type="ECO:0000313" key="6">
    <source>
        <dbReference type="Proteomes" id="UP000185596"/>
    </source>
</evidence>
<keyword evidence="6" id="KW-1185">Reference proteome</keyword>
<feature type="region of interest" description="Disordered" evidence="1">
    <location>
        <begin position="337"/>
        <end position="392"/>
    </location>
</feature>
<dbReference type="GO" id="GO:0005576">
    <property type="term" value="C:extracellular region"/>
    <property type="evidence" value="ECO:0007669"/>
    <property type="project" value="TreeGrafter"/>
</dbReference>
<evidence type="ECO:0000259" key="3">
    <source>
        <dbReference type="Pfam" id="PF02470"/>
    </source>
</evidence>
<feature type="domain" description="Mammalian cell entry C-terminal" evidence="4">
    <location>
        <begin position="126"/>
        <end position="295"/>
    </location>
</feature>
<feature type="signal peptide" evidence="2">
    <location>
        <begin position="1"/>
        <end position="18"/>
    </location>
</feature>
<dbReference type="PANTHER" id="PTHR33371:SF15">
    <property type="entry name" value="LIPOPROTEIN LPRN"/>
    <property type="match status" value="1"/>
</dbReference>
<feature type="domain" description="Mce/MlaD" evidence="3">
    <location>
        <begin position="43"/>
        <end position="119"/>
    </location>
</feature>
<feature type="compositionally biased region" description="Gly residues" evidence="1">
    <location>
        <begin position="380"/>
        <end position="392"/>
    </location>
</feature>
<dbReference type="InterPro" id="IPR024516">
    <property type="entry name" value="Mce_C"/>
</dbReference>
<dbReference type="AlphaFoldDB" id="A0A1Q8CX55"/>
<proteinExistence type="predicted"/>
<sequence>MSRRPPVLAALLTTAALAGCSTGGFSGMYEVPLPGGADLGEHPYRVVAHFGDVLDLVPQAGVKVNDVAVGRVERIELARDNTTAVVTMLVNGDLRLPGNTGAELRQSSLLGEKFVELHPASPPSGTLADGAVIPLSRTGRNPEIEEVLGALSLLLNGGGIEQLRTIVHEVNTALEGNEPELREALANIDTVVTVLDEEKRNITRAIDAIDRLSTTLARQTDDIAVALEHLAPGLRVVNEQRNSLVTMLNALHRLSTVAVDTVTRSRDDLVADLKALAPTLTKLAEAGSDLPNSLQFLVTYPFTDYFLNAVKGDYVNVDVTFDLDLSVLLENIENASTPLLPLPTPQPPPAPDGPAEPGGSAAPPLPLPVLPTPATPPSGGLTGLLGSLLGGP</sequence>
<evidence type="ECO:0000256" key="2">
    <source>
        <dbReference type="SAM" id="SignalP"/>
    </source>
</evidence>
<feature type="chain" id="PRO_5038423735" evidence="2">
    <location>
        <begin position="19"/>
        <end position="392"/>
    </location>
</feature>
<accession>A0A1Q8CX55</accession>
<name>A0A1Q8CX55_9PSEU</name>
<dbReference type="STRING" id="1912961.BU204_03550"/>
<evidence type="ECO:0000256" key="1">
    <source>
        <dbReference type="SAM" id="MobiDB-lite"/>
    </source>
</evidence>
<dbReference type="RefSeq" id="WP_075124071.1">
    <property type="nucleotide sequence ID" value="NZ_MSIE01000004.1"/>
</dbReference>
<dbReference type="Pfam" id="PF11887">
    <property type="entry name" value="Mce4_CUP1"/>
    <property type="match status" value="1"/>
</dbReference>
<dbReference type="InterPro" id="IPR005693">
    <property type="entry name" value="Mce"/>
</dbReference>
<dbReference type="InterPro" id="IPR052336">
    <property type="entry name" value="MlaD_Phospholipid_Transporter"/>
</dbReference>
<dbReference type="InterPro" id="IPR003399">
    <property type="entry name" value="Mce/MlaD"/>
</dbReference>